<reference evidence="2 4" key="1">
    <citation type="journal article" date="2012" name="Nature">
        <title>Algal genomes reveal evolutionary mosaicism and the fate of nucleomorphs.</title>
        <authorList>
            <consortium name="DOE Joint Genome Institute"/>
            <person name="Curtis B.A."/>
            <person name="Tanifuji G."/>
            <person name="Burki F."/>
            <person name="Gruber A."/>
            <person name="Irimia M."/>
            <person name="Maruyama S."/>
            <person name="Arias M.C."/>
            <person name="Ball S.G."/>
            <person name="Gile G.H."/>
            <person name="Hirakawa Y."/>
            <person name="Hopkins J.F."/>
            <person name="Kuo A."/>
            <person name="Rensing S.A."/>
            <person name="Schmutz J."/>
            <person name="Symeonidi A."/>
            <person name="Elias M."/>
            <person name="Eveleigh R.J."/>
            <person name="Herman E.K."/>
            <person name="Klute M.J."/>
            <person name="Nakayama T."/>
            <person name="Obornik M."/>
            <person name="Reyes-Prieto A."/>
            <person name="Armbrust E.V."/>
            <person name="Aves S.J."/>
            <person name="Beiko R.G."/>
            <person name="Coutinho P."/>
            <person name="Dacks J.B."/>
            <person name="Durnford D.G."/>
            <person name="Fast N.M."/>
            <person name="Green B.R."/>
            <person name="Grisdale C.J."/>
            <person name="Hempel F."/>
            <person name="Henrissat B."/>
            <person name="Hoppner M.P."/>
            <person name="Ishida K."/>
            <person name="Kim E."/>
            <person name="Koreny L."/>
            <person name="Kroth P.G."/>
            <person name="Liu Y."/>
            <person name="Malik S.B."/>
            <person name="Maier U.G."/>
            <person name="McRose D."/>
            <person name="Mock T."/>
            <person name="Neilson J.A."/>
            <person name="Onodera N.T."/>
            <person name="Poole A.M."/>
            <person name="Pritham E.J."/>
            <person name="Richards T.A."/>
            <person name="Rocap G."/>
            <person name="Roy S.W."/>
            <person name="Sarai C."/>
            <person name="Schaack S."/>
            <person name="Shirato S."/>
            <person name="Slamovits C.H."/>
            <person name="Spencer D.F."/>
            <person name="Suzuki S."/>
            <person name="Worden A.Z."/>
            <person name="Zauner S."/>
            <person name="Barry K."/>
            <person name="Bell C."/>
            <person name="Bharti A.K."/>
            <person name="Crow J.A."/>
            <person name="Grimwood J."/>
            <person name="Kramer R."/>
            <person name="Lindquist E."/>
            <person name="Lucas S."/>
            <person name="Salamov A."/>
            <person name="McFadden G.I."/>
            <person name="Lane C.E."/>
            <person name="Keeling P.J."/>
            <person name="Gray M.W."/>
            <person name="Grigoriev I.V."/>
            <person name="Archibald J.M."/>
        </authorList>
    </citation>
    <scope>NUCLEOTIDE SEQUENCE</scope>
    <source>
        <strain evidence="2 4">CCMP2712</strain>
    </source>
</reference>
<dbReference type="Proteomes" id="UP000011087">
    <property type="component" value="Unassembled WGS sequence"/>
</dbReference>
<feature type="compositionally biased region" description="Polar residues" evidence="1">
    <location>
        <begin position="1"/>
        <end position="23"/>
    </location>
</feature>
<evidence type="ECO:0000256" key="1">
    <source>
        <dbReference type="SAM" id="MobiDB-lite"/>
    </source>
</evidence>
<accession>L1ISS8</accession>
<dbReference type="KEGG" id="gtt:GUITHDRAFT_76537"/>
<feature type="region of interest" description="Disordered" evidence="1">
    <location>
        <begin position="1"/>
        <end position="65"/>
    </location>
</feature>
<reference evidence="3" key="3">
    <citation type="submission" date="2015-06" db="UniProtKB">
        <authorList>
            <consortium name="EnsemblProtists"/>
        </authorList>
    </citation>
    <scope>IDENTIFICATION</scope>
</reference>
<dbReference type="RefSeq" id="XP_005826253.1">
    <property type="nucleotide sequence ID" value="XM_005826196.1"/>
</dbReference>
<reference evidence="4" key="2">
    <citation type="submission" date="2012-11" db="EMBL/GenBank/DDBJ databases">
        <authorList>
            <person name="Kuo A."/>
            <person name="Curtis B.A."/>
            <person name="Tanifuji G."/>
            <person name="Burki F."/>
            <person name="Gruber A."/>
            <person name="Irimia M."/>
            <person name="Maruyama S."/>
            <person name="Arias M.C."/>
            <person name="Ball S.G."/>
            <person name="Gile G.H."/>
            <person name="Hirakawa Y."/>
            <person name="Hopkins J.F."/>
            <person name="Rensing S.A."/>
            <person name="Schmutz J."/>
            <person name="Symeonidi A."/>
            <person name="Elias M."/>
            <person name="Eveleigh R.J."/>
            <person name="Herman E.K."/>
            <person name="Klute M.J."/>
            <person name="Nakayama T."/>
            <person name="Obornik M."/>
            <person name="Reyes-Prieto A."/>
            <person name="Armbrust E.V."/>
            <person name="Aves S.J."/>
            <person name="Beiko R.G."/>
            <person name="Coutinho P."/>
            <person name="Dacks J.B."/>
            <person name="Durnford D.G."/>
            <person name="Fast N.M."/>
            <person name="Green B.R."/>
            <person name="Grisdale C."/>
            <person name="Hempe F."/>
            <person name="Henrissat B."/>
            <person name="Hoppner M.P."/>
            <person name="Ishida K.-I."/>
            <person name="Kim E."/>
            <person name="Koreny L."/>
            <person name="Kroth P.G."/>
            <person name="Liu Y."/>
            <person name="Malik S.-B."/>
            <person name="Maier U.G."/>
            <person name="McRose D."/>
            <person name="Mock T."/>
            <person name="Neilson J.A."/>
            <person name="Onodera N.T."/>
            <person name="Poole A.M."/>
            <person name="Pritham E.J."/>
            <person name="Richards T.A."/>
            <person name="Rocap G."/>
            <person name="Roy S.W."/>
            <person name="Sarai C."/>
            <person name="Schaack S."/>
            <person name="Shirato S."/>
            <person name="Slamovits C.H."/>
            <person name="Spencer D.F."/>
            <person name="Suzuki S."/>
            <person name="Worden A.Z."/>
            <person name="Zauner S."/>
            <person name="Barry K."/>
            <person name="Bell C."/>
            <person name="Bharti A.K."/>
            <person name="Crow J.A."/>
            <person name="Grimwood J."/>
            <person name="Kramer R."/>
            <person name="Lindquist E."/>
            <person name="Lucas S."/>
            <person name="Salamov A."/>
            <person name="McFadden G.I."/>
            <person name="Lane C.E."/>
            <person name="Keeling P.J."/>
            <person name="Gray M.W."/>
            <person name="Grigoriev I.V."/>
            <person name="Archibald J.M."/>
        </authorList>
    </citation>
    <scope>NUCLEOTIDE SEQUENCE</scope>
    <source>
        <strain evidence="4">CCMP2712</strain>
    </source>
</reference>
<dbReference type="AlphaFoldDB" id="L1ISS8"/>
<feature type="non-terminal residue" evidence="2">
    <location>
        <position position="1"/>
    </location>
</feature>
<dbReference type="EnsemblProtists" id="EKX39273">
    <property type="protein sequence ID" value="EKX39273"/>
    <property type="gene ID" value="GUITHDRAFT_76537"/>
</dbReference>
<organism evidence="2">
    <name type="scientific">Guillardia theta (strain CCMP2712)</name>
    <name type="common">Cryptophyte</name>
    <dbReference type="NCBI Taxonomy" id="905079"/>
    <lineage>
        <taxon>Eukaryota</taxon>
        <taxon>Cryptophyceae</taxon>
        <taxon>Pyrenomonadales</taxon>
        <taxon>Geminigeraceae</taxon>
        <taxon>Guillardia</taxon>
    </lineage>
</organism>
<evidence type="ECO:0000313" key="3">
    <source>
        <dbReference type="EnsemblProtists" id="EKX39273"/>
    </source>
</evidence>
<evidence type="ECO:0000313" key="2">
    <source>
        <dbReference type="EMBL" id="EKX39273.1"/>
    </source>
</evidence>
<proteinExistence type="predicted"/>
<gene>
    <name evidence="2" type="ORF">GUITHDRAFT_76537</name>
</gene>
<sequence>TAQHSTAQHSTAQHSTAQHSTAQHSRRGKARQGREGGKEDTREEERRENGMKASEWEERDSTANRKKSKFHLLLRVVLTLFHSKPSSFYALLLPFALSSPSTFSLASPSFSHKPLTSTRV</sequence>
<dbReference type="GeneID" id="17296007"/>
<keyword evidence="4" id="KW-1185">Reference proteome</keyword>
<dbReference type="HOGENOM" id="CLU_2055869_0_0_1"/>
<name>L1ISS8_GUITC</name>
<protein>
    <submittedName>
        <fullName evidence="2 3">Uncharacterized protein</fullName>
    </submittedName>
</protein>
<feature type="compositionally biased region" description="Basic and acidic residues" evidence="1">
    <location>
        <begin position="32"/>
        <end position="63"/>
    </location>
</feature>
<dbReference type="PaxDb" id="55529-EKX39273"/>
<evidence type="ECO:0000313" key="4">
    <source>
        <dbReference type="Proteomes" id="UP000011087"/>
    </source>
</evidence>
<dbReference type="EMBL" id="JH993041">
    <property type="protein sequence ID" value="EKX39273.1"/>
    <property type="molecule type" value="Genomic_DNA"/>
</dbReference>